<proteinExistence type="predicted"/>
<dbReference type="Proteomes" id="UP000509568">
    <property type="component" value="Chromosome"/>
</dbReference>
<reference evidence="1 2" key="1">
    <citation type="submission" date="2020-06" db="EMBL/GenBank/DDBJ databases">
        <title>Pseudomonas eucalypticola sp. nov., an endophyte of Eucalyptus dunnii leaves with biocontrol ability of eucalyptus leaf blight.</title>
        <authorList>
            <person name="Liu Y."/>
            <person name="Song Z."/>
            <person name="Zeng H."/>
            <person name="Lu M."/>
            <person name="Wang X."/>
            <person name="Lian X."/>
            <person name="Zhang Q."/>
        </authorList>
    </citation>
    <scope>NUCLEOTIDE SEQUENCE [LARGE SCALE GENOMIC DNA]</scope>
    <source>
        <strain evidence="1 2">NP-1</strain>
    </source>
</reference>
<evidence type="ECO:0000313" key="1">
    <source>
        <dbReference type="EMBL" id="QKZ05290.1"/>
    </source>
</evidence>
<keyword evidence="2" id="KW-1185">Reference proteome</keyword>
<gene>
    <name evidence="1" type="ORF">HWQ56_16435</name>
</gene>
<dbReference type="InterPro" id="IPR021250">
    <property type="entry name" value="DUF2789"/>
</dbReference>
<dbReference type="Pfam" id="PF10982">
    <property type="entry name" value="DUF2789"/>
    <property type="match status" value="1"/>
</dbReference>
<dbReference type="KEGG" id="pez:HWQ56_16435"/>
<evidence type="ECO:0000313" key="2">
    <source>
        <dbReference type="Proteomes" id="UP000509568"/>
    </source>
</evidence>
<dbReference type="AlphaFoldDB" id="A0A7D5HE88"/>
<dbReference type="RefSeq" id="WP_158154752.1">
    <property type="nucleotide sequence ID" value="NZ_CP056030.1"/>
</dbReference>
<accession>A0A7D5HE88</accession>
<name>A0A7D5HE88_9PSED</name>
<sequence>METEQTNLGTLFEQLGLDGDPASIDRFIAAHPLPADVKLIDATFWTDRQAQFLKEELRADGGDWAIPIDELNQRLHQQA</sequence>
<dbReference type="InterPro" id="IPR038086">
    <property type="entry name" value="DUF2789_sf"/>
</dbReference>
<protein>
    <submittedName>
        <fullName evidence="1">DUF2789 domain-containing protein</fullName>
    </submittedName>
</protein>
<dbReference type="Gene3D" id="1.10.10.1130">
    <property type="entry name" value="Uncharacterised protein PF10982, DUF2789"/>
    <property type="match status" value="1"/>
</dbReference>
<organism evidence="1 2">
    <name type="scientific">Pseudomonas eucalypticola</name>
    <dbReference type="NCBI Taxonomy" id="2599595"/>
    <lineage>
        <taxon>Bacteria</taxon>
        <taxon>Pseudomonadati</taxon>
        <taxon>Pseudomonadota</taxon>
        <taxon>Gammaproteobacteria</taxon>
        <taxon>Pseudomonadales</taxon>
        <taxon>Pseudomonadaceae</taxon>
        <taxon>Pseudomonas</taxon>
    </lineage>
</organism>
<dbReference type="EMBL" id="CP056030">
    <property type="protein sequence ID" value="QKZ05290.1"/>
    <property type="molecule type" value="Genomic_DNA"/>
</dbReference>